<evidence type="ECO:0000313" key="2">
    <source>
        <dbReference type="Proteomes" id="UP000195728"/>
    </source>
</evidence>
<proteinExistence type="predicted"/>
<gene>
    <name evidence="1" type="ORF">BC10311_00756</name>
</gene>
<dbReference type="RefSeq" id="WP_176373178.1">
    <property type="nucleotide sequence ID" value="NZ_FMBG01000010.1"/>
</dbReference>
<dbReference type="InterPro" id="IPR046342">
    <property type="entry name" value="CBS_dom_sf"/>
</dbReference>
<dbReference type="SUPFAM" id="SSF54631">
    <property type="entry name" value="CBS-domain pair"/>
    <property type="match status" value="1"/>
</dbReference>
<accession>A0AB37YL07</accession>
<evidence type="ECO:0008006" key="3">
    <source>
        <dbReference type="Google" id="ProtNLM"/>
    </source>
</evidence>
<protein>
    <recommendedName>
        <fullName evidence="3">CBS domain-containing protein</fullName>
    </recommendedName>
</protein>
<reference evidence="1 2" key="1">
    <citation type="submission" date="2016-08" db="EMBL/GenBank/DDBJ databases">
        <authorList>
            <person name="Loux V."/>
            <person name="Rue O."/>
        </authorList>
    </citation>
    <scope>NUCLEOTIDE SEQUENCE [LARGE SCALE GENOMIC DNA]</scope>
    <source>
        <strain evidence="1 2">WSBC_10311</strain>
    </source>
</reference>
<sequence>MEQAWTVLQQSGFRCIPILNEEEQCSKGIIYEVDLLKTLDHSSKSYPFIA</sequence>
<dbReference type="EMBL" id="FMBG01000010">
    <property type="protein sequence ID" value="SCB92330.1"/>
    <property type="molecule type" value="Genomic_DNA"/>
</dbReference>
<comment type="caution">
    <text evidence="1">The sequence shown here is derived from an EMBL/GenBank/DDBJ whole genome shotgun (WGS) entry which is preliminary data.</text>
</comment>
<organism evidence="1 2">
    <name type="scientific">Bacillus wiedmannii</name>
    <dbReference type="NCBI Taxonomy" id="1890302"/>
    <lineage>
        <taxon>Bacteria</taxon>
        <taxon>Bacillati</taxon>
        <taxon>Bacillota</taxon>
        <taxon>Bacilli</taxon>
        <taxon>Bacillales</taxon>
        <taxon>Bacillaceae</taxon>
        <taxon>Bacillus</taxon>
        <taxon>Bacillus cereus group</taxon>
    </lineage>
</organism>
<evidence type="ECO:0000313" key="1">
    <source>
        <dbReference type="EMBL" id="SCB92330.1"/>
    </source>
</evidence>
<dbReference type="AlphaFoldDB" id="A0AB37YL07"/>
<name>A0AB37YL07_9BACI</name>
<dbReference type="Proteomes" id="UP000195728">
    <property type="component" value="Unassembled WGS sequence"/>
</dbReference>